<gene>
    <name evidence="3" type="ORF">LRX75_14175</name>
</gene>
<proteinExistence type="predicted"/>
<dbReference type="GO" id="GO:0051782">
    <property type="term" value="P:negative regulation of cell division"/>
    <property type="evidence" value="ECO:0007669"/>
    <property type="project" value="TreeGrafter"/>
</dbReference>
<dbReference type="InterPro" id="IPR050625">
    <property type="entry name" value="ParA/MinD_ATPase"/>
</dbReference>
<dbReference type="Proteomes" id="UP001139089">
    <property type="component" value="Unassembled WGS sequence"/>
</dbReference>
<dbReference type="GO" id="GO:0005829">
    <property type="term" value="C:cytosol"/>
    <property type="evidence" value="ECO:0007669"/>
    <property type="project" value="TreeGrafter"/>
</dbReference>
<keyword evidence="4" id="KW-1185">Reference proteome</keyword>
<protein>
    <submittedName>
        <fullName evidence="3">CpaE family protein</fullName>
    </submittedName>
</protein>
<dbReference type="GO" id="GO:0009898">
    <property type="term" value="C:cytoplasmic side of plasma membrane"/>
    <property type="evidence" value="ECO:0007669"/>
    <property type="project" value="TreeGrafter"/>
</dbReference>
<dbReference type="PANTHER" id="PTHR43384:SF6">
    <property type="entry name" value="SEPTUM SITE-DETERMINING PROTEIN MIND HOMOLOG, CHLOROPLASTIC"/>
    <property type="match status" value="1"/>
</dbReference>
<dbReference type="InterPro" id="IPR011006">
    <property type="entry name" value="CheY-like_superfamily"/>
</dbReference>
<sequence>MSAIDYKIESLSGEAPAQADVVLPQDIEHLRPLPRISIHAFCETDAVQRALERCGQDRRMAKVGFRINSGNVATAANMFATMPTPNLIILETSSEPGILMQELAPLAQVCDPSTKVILIGRYNDIGLYRELIRNGISEYMVAPVAMSDLMGAISAIFVDPEAEPLGRNIAFIGAKGGVGSSTLAHNCAWGISHLFSTETVLADLDLPYGTANINFDQDPPQGVAEAVFSPERLDEVFLDRLLTKCSEHLSLLAAPSMLDRAYDFDGNAFQALAEILQRNAPVSVLDVPHTWNEWTRNIVGEADELVITAVPDLANLRNAKNLFDSIRKLRPNDKAPHLVLNQVGMPKRPEISVADFCESLEIEAAAIIPFDAALFGTAANSGRMIGETDKKAPTAEIFSQLAHLLTGRVTAKKPKKAGLGMVLGLLGRS</sequence>
<keyword evidence="2" id="KW-0067">ATP-binding</keyword>
<comment type="caution">
    <text evidence="3">The sequence shown here is derived from an EMBL/GenBank/DDBJ whole genome shotgun (WGS) entry which is preliminary data.</text>
</comment>
<dbReference type="GO" id="GO:0005524">
    <property type="term" value="F:ATP binding"/>
    <property type="evidence" value="ECO:0007669"/>
    <property type="project" value="UniProtKB-KW"/>
</dbReference>
<dbReference type="AlphaFoldDB" id="A0A9X1T139"/>
<accession>A0A9X1T139</accession>
<reference evidence="3" key="1">
    <citation type="submission" date="2021-12" db="EMBL/GenBank/DDBJ databases">
        <authorList>
            <person name="Li Y."/>
        </authorList>
    </citation>
    <scope>NUCLEOTIDE SEQUENCE</scope>
    <source>
        <strain evidence="3">DKSPLA3</strain>
    </source>
</reference>
<dbReference type="SUPFAM" id="SSF52540">
    <property type="entry name" value="P-loop containing nucleoside triphosphate hydrolases"/>
    <property type="match status" value="1"/>
</dbReference>
<dbReference type="InterPro" id="IPR027417">
    <property type="entry name" value="P-loop_NTPase"/>
</dbReference>
<evidence type="ECO:0000256" key="1">
    <source>
        <dbReference type="ARBA" id="ARBA00022741"/>
    </source>
</evidence>
<name>A0A9X1T139_9HYPH</name>
<organism evidence="3 4">
    <name type="scientific">Rhizobium quercicola</name>
    <dbReference type="NCBI Taxonomy" id="2901226"/>
    <lineage>
        <taxon>Bacteria</taxon>
        <taxon>Pseudomonadati</taxon>
        <taxon>Pseudomonadota</taxon>
        <taxon>Alphaproteobacteria</taxon>
        <taxon>Hyphomicrobiales</taxon>
        <taxon>Rhizobiaceae</taxon>
        <taxon>Rhizobium/Agrobacterium group</taxon>
        <taxon>Rhizobium</taxon>
    </lineage>
</organism>
<dbReference type="SUPFAM" id="SSF52172">
    <property type="entry name" value="CheY-like"/>
    <property type="match status" value="1"/>
</dbReference>
<evidence type="ECO:0000256" key="2">
    <source>
        <dbReference type="ARBA" id="ARBA00022840"/>
    </source>
</evidence>
<evidence type="ECO:0000313" key="3">
    <source>
        <dbReference type="EMBL" id="MCD7110186.1"/>
    </source>
</evidence>
<evidence type="ECO:0000313" key="4">
    <source>
        <dbReference type="Proteomes" id="UP001139089"/>
    </source>
</evidence>
<dbReference type="PANTHER" id="PTHR43384">
    <property type="entry name" value="SEPTUM SITE-DETERMINING PROTEIN MIND HOMOLOG, CHLOROPLASTIC-RELATED"/>
    <property type="match status" value="1"/>
</dbReference>
<dbReference type="Gene3D" id="3.40.50.2300">
    <property type="match status" value="1"/>
</dbReference>
<keyword evidence="1" id="KW-0547">Nucleotide-binding</keyword>
<dbReference type="RefSeq" id="WP_231815370.1">
    <property type="nucleotide sequence ID" value="NZ_JAJOZR010000008.1"/>
</dbReference>
<dbReference type="EMBL" id="JAJOZR010000008">
    <property type="protein sequence ID" value="MCD7110186.1"/>
    <property type="molecule type" value="Genomic_DNA"/>
</dbReference>
<dbReference type="GO" id="GO:0016887">
    <property type="term" value="F:ATP hydrolysis activity"/>
    <property type="evidence" value="ECO:0007669"/>
    <property type="project" value="TreeGrafter"/>
</dbReference>
<dbReference type="Gene3D" id="3.40.50.300">
    <property type="entry name" value="P-loop containing nucleotide triphosphate hydrolases"/>
    <property type="match status" value="1"/>
</dbReference>